<keyword evidence="1" id="KW-0472">Membrane</keyword>
<evidence type="ECO:0000313" key="3">
    <source>
        <dbReference type="Proteomes" id="UP000790580"/>
    </source>
</evidence>
<feature type="transmembrane region" description="Helical" evidence="1">
    <location>
        <begin position="51"/>
        <end position="71"/>
    </location>
</feature>
<evidence type="ECO:0008006" key="4">
    <source>
        <dbReference type="Google" id="ProtNLM"/>
    </source>
</evidence>
<keyword evidence="1" id="KW-1133">Transmembrane helix</keyword>
<dbReference type="EMBL" id="JAHQCR010000021">
    <property type="protein sequence ID" value="MBU9720773.1"/>
    <property type="molecule type" value="Genomic_DNA"/>
</dbReference>
<protein>
    <recommendedName>
        <fullName evidence="4">DUF4179 domain-containing protein</fullName>
    </recommendedName>
</protein>
<keyword evidence="3" id="KW-1185">Reference proteome</keyword>
<dbReference type="RefSeq" id="WP_088074617.1">
    <property type="nucleotide sequence ID" value="NZ_JAHQCR010000021.1"/>
</dbReference>
<gene>
    <name evidence="2" type="ORF">KS407_04845</name>
</gene>
<dbReference type="Proteomes" id="UP000790580">
    <property type="component" value="Unassembled WGS sequence"/>
</dbReference>
<evidence type="ECO:0000313" key="2">
    <source>
        <dbReference type="EMBL" id="MBU9720773.1"/>
    </source>
</evidence>
<evidence type="ECO:0000256" key="1">
    <source>
        <dbReference type="SAM" id="Phobius"/>
    </source>
</evidence>
<reference evidence="2 3" key="1">
    <citation type="submission" date="2021-06" db="EMBL/GenBank/DDBJ databases">
        <title>Bacillus sp. RD4P76, an endophyte from a halophyte.</title>
        <authorList>
            <person name="Sun J.-Q."/>
        </authorList>
    </citation>
    <scope>NUCLEOTIDE SEQUENCE [LARGE SCALE GENOMIC DNA]</scope>
    <source>
        <strain evidence="2 3">JCM 17098</strain>
    </source>
</reference>
<sequence>MSNKNDFDVLKTLEKMPKHKLNQHRERDVLKQLNTKMMKVERWKRWKNTTLHITTIVGAAAILFFFIYPILTEPSFDSSLSELHPLEHFDGKLTPTFHLYDEDGSLLFEDGVRGIEGKIGYRDIGDNFVAEDERTGGKMFWYVWGDPNELRGEKLVATATHVGTEESFLLNEVELSLGIYEADAHALTSFAPFPYEGIWKIDIEIGTLEYGQITIYVKSPYPQSESITYLISEEDIIVGETLSFKANINKVIGEPSLEAVLIENNTREEKHITFEHNVDFVGESMYEADVHFEKEGEWKIHLLGETTSFKVSERSYSLD</sequence>
<proteinExistence type="predicted"/>
<keyword evidence="1" id="KW-0812">Transmembrane</keyword>
<comment type="caution">
    <text evidence="2">The sequence shown here is derived from an EMBL/GenBank/DDBJ whole genome shotgun (WGS) entry which is preliminary data.</text>
</comment>
<accession>A0ABS6JQE3</accession>
<dbReference type="Gene3D" id="2.60.40.3830">
    <property type="match status" value="1"/>
</dbReference>
<organism evidence="2 3">
    <name type="scientific">Evansella alkalicola</name>
    <dbReference type="NCBI Taxonomy" id="745819"/>
    <lineage>
        <taxon>Bacteria</taxon>
        <taxon>Bacillati</taxon>
        <taxon>Bacillota</taxon>
        <taxon>Bacilli</taxon>
        <taxon>Bacillales</taxon>
        <taxon>Bacillaceae</taxon>
        <taxon>Evansella</taxon>
    </lineage>
</organism>
<name>A0ABS6JQE3_9BACI</name>